<evidence type="ECO:0000256" key="1">
    <source>
        <dbReference type="SAM" id="Coils"/>
    </source>
</evidence>
<feature type="domain" description="Stress-response A/B barrel" evidence="2">
    <location>
        <begin position="2"/>
        <end position="97"/>
    </location>
</feature>
<dbReference type="PANTHER" id="PTHR37832">
    <property type="entry name" value="BLL2683 PROTEIN"/>
    <property type="match status" value="1"/>
</dbReference>
<dbReference type="Proteomes" id="UP000252733">
    <property type="component" value="Unassembled WGS sequence"/>
</dbReference>
<gene>
    <name evidence="3" type="ORF">DFO77_12941</name>
</gene>
<dbReference type="PROSITE" id="PS51502">
    <property type="entry name" value="S_R_A_B_BARREL"/>
    <property type="match status" value="1"/>
</dbReference>
<dbReference type="RefSeq" id="WP_106152570.1">
    <property type="nucleotide sequence ID" value="NZ_PVTS01000005.1"/>
</dbReference>
<organism evidence="3 4">
    <name type="scientific">Marinilabilia salmonicolor</name>
    <dbReference type="NCBI Taxonomy" id="989"/>
    <lineage>
        <taxon>Bacteria</taxon>
        <taxon>Pseudomonadati</taxon>
        <taxon>Bacteroidota</taxon>
        <taxon>Bacteroidia</taxon>
        <taxon>Marinilabiliales</taxon>
        <taxon>Marinilabiliaceae</taxon>
        <taxon>Marinilabilia</taxon>
    </lineage>
</organism>
<evidence type="ECO:0000313" key="4">
    <source>
        <dbReference type="Proteomes" id="UP000252733"/>
    </source>
</evidence>
<dbReference type="SMART" id="SM00886">
    <property type="entry name" value="Dabb"/>
    <property type="match status" value="1"/>
</dbReference>
<sequence length="99" mass="11244">MIKHIVLFKFKEDLPAAEKKSKSEKIKAELEGLINKVETLRKMEVGININPDEDYDLSLVSEFDNMEGLKAYAVHPDHVKAGAGIREILEKRACVDYEV</sequence>
<comment type="caution">
    <text evidence="3">The sequence shown here is derived from an EMBL/GenBank/DDBJ whole genome shotgun (WGS) entry which is preliminary data.</text>
</comment>
<accession>A0A2T0XNY8</accession>
<dbReference type="OrthoDB" id="9808130at2"/>
<reference evidence="3 4" key="1">
    <citation type="submission" date="2018-07" db="EMBL/GenBank/DDBJ databases">
        <title>Freshwater and sediment microbial communities from various areas in North America, analyzing microbe dynamics in response to fracking.</title>
        <authorList>
            <person name="Lamendella R."/>
        </authorList>
    </citation>
    <scope>NUCLEOTIDE SEQUENCE [LARGE SCALE GENOMIC DNA]</scope>
    <source>
        <strain evidence="3 4">160A</strain>
    </source>
</reference>
<dbReference type="STRING" id="1168289.GCA_000259075_02737"/>
<evidence type="ECO:0000259" key="2">
    <source>
        <dbReference type="PROSITE" id="PS51502"/>
    </source>
</evidence>
<dbReference type="EMBL" id="QPIZ01000029">
    <property type="protein sequence ID" value="RCW29317.1"/>
    <property type="molecule type" value="Genomic_DNA"/>
</dbReference>
<dbReference type="PANTHER" id="PTHR37832:SF1">
    <property type="entry name" value="STRESS-RESPONSE A_B BARREL DOMAIN-CONTAINING PROTEIN"/>
    <property type="match status" value="1"/>
</dbReference>
<dbReference type="InterPro" id="IPR013097">
    <property type="entry name" value="Dabb"/>
</dbReference>
<dbReference type="Gene3D" id="3.30.70.100">
    <property type="match status" value="1"/>
</dbReference>
<name>A0A2T0XNY8_9BACT</name>
<dbReference type="AlphaFoldDB" id="A0A2T0XNY8"/>
<dbReference type="SUPFAM" id="SSF54909">
    <property type="entry name" value="Dimeric alpha+beta barrel"/>
    <property type="match status" value="1"/>
</dbReference>
<keyword evidence="1" id="KW-0175">Coiled coil</keyword>
<dbReference type="InterPro" id="IPR011008">
    <property type="entry name" value="Dimeric_a/b-barrel"/>
</dbReference>
<proteinExistence type="predicted"/>
<evidence type="ECO:0000313" key="3">
    <source>
        <dbReference type="EMBL" id="RCW29317.1"/>
    </source>
</evidence>
<feature type="coiled-coil region" evidence="1">
    <location>
        <begin position="16"/>
        <end position="43"/>
    </location>
</feature>
<keyword evidence="4" id="KW-1185">Reference proteome</keyword>
<dbReference type="Pfam" id="PF07876">
    <property type="entry name" value="Dabb"/>
    <property type="match status" value="1"/>
</dbReference>
<protein>
    <submittedName>
        <fullName evidence="3">Stress responsive alpha/beta barrel protein</fullName>
    </submittedName>
</protein>